<organism evidence="2 3">
    <name type="scientific">Heligmosomoides polygyrus</name>
    <name type="common">Parasitic roundworm</name>
    <dbReference type="NCBI Taxonomy" id="6339"/>
    <lineage>
        <taxon>Eukaryota</taxon>
        <taxon>Metazoa</taxon>
        <taxon>Ecdysozoa</taxon>
        <taxon>Nematoda</taxon>
        <taxon>Chromadorea</taxon>
        <taxon>Rhabditida</taxon>
        <taxon>Rhabditina</taxon>
        <taxon>Rhabditomorpha</taxon>
        <taxon>Strongyloidea</taxon>
        <taxon>Heligmosomidae</taxon>
        <taxon>Heligmosomoides</taxon>
    </lineage>
</organism>
<name>A0A183F355_HELPZ</name>
<reference evidence="1 2" key="1">
    <citation type="submission" date="2018-11" db="EMBL/GenBank/DDBJ databases">
        <authorList>
            <consortium name="Pathogen Informatics"/>
        </authorList>
    </citation>
    <scope>NUCLEOTIDE SEQUENCE [LARGE SCALE GENOMIC DNA]</scope>
</reference>
<reference evidence="3" key="2">
    <citation type="submission" date="2019-09" db="UniProtKB">
        <authorList>
            <consortium name="WormBaseParasite"/>
        </authorList>
    </citation>
    <scope>IDENTIFICATION</scope>
</reference>
<evidence type="ECO:0000313" key="1">
    <source>
        <dbReference type="EMBL" id="VDO18982.1"/>
    </source>
</evidence>
<accession>A0A183F355</accession>
<accession>A0A3P7WND5</accession>
<protein>
    <submittedName>
        <fullName evidence="1 3">Uncharacterized protein</fullName>
    </submittedName>
</protein>
<dbReference type="WBParaSite" id="HPBE_0000059701-mRNA-1">
    <property type="protein sequence ID" value="HPBE_0000059701-mRNA-1"/>
    <property type="gene ID" value="HPBE_0000059701"/>
</dbReference>
<sequence>MHKLGIEMAVEFELEFLWVHPHELVAAVWVQRCQVGLENLEPGLHKGHMSSFMYSLPPVNEVTRSSMSAASLLVPSSMKICE</sequence>
<evidence type="ECO:0000313" key="2">
    <source>
        <dbReference type="Proteomes" id="UP000050761"/>
    </source>
</evidence>
<dbReference type="EMBL" id="UZAH01000455">
    <property type="protein sequence ID" value="VDO18982.1"/>
    <property type="molecule type" value="Genomic_DNA"/>
</dbReference>
<gene>
    <name evidence="1" type="ORF">HPBE_LOCUS600</name>
</gene>
<dbReference type="Proteomes" id="UP000050761">
    <property type="component" value="Unassembled WGS sequence"/>
</dbReference>
<evidence type="ECO:0000313" key="3">
    <source>
        <dbReference type="WBParaSite" id="HPBE_0000059701-mRNA-1"/>
    </source>
</evidence>
<dbReference type="AlphaFoldDB" id="A0A183F355"/>
<proteinExistence type="predicted"/>
<keyword evidence="2" id="KW-1185">Reference proteome</keyword>